<dbReference type="RefSeq" id="YP_009293179.1">
    <property type="nucleotide sequence ID" value="NC_031127.1"/>
</dbReference>
<keyword evidence="1" id="KW-0812">Transmembrane</keyword>
<dbReference type="GeneID" id="29069333"/>
<keyword evidence="1" id="KW-0472">Membrane</keyword>
<keyword evidence="1" id="KW-1133">Transmembrane helix</keyword>
<protein>
    <submittedName>
        <fullName evidence="2">Uncharacterized protein</fullName>
    </submittedName>
</protein>
<evidence type="ECO:0000313" key="3">
    <source>
        <dbReference type="Proteomes" id="UP000203302"/>
    </source>
</evidence>
<accession>A0A1B2IDE7</accession>
<dbReference type="KEGG" id="vg:29069333"/>
<dbReference type="Proteomes" id="UP000203302">
    <property type="component" value="Segment"/>
</dbReference>
<dbReference type="EMBL" id="KX397368">
    <property type="protein sequence ID" value="ANZ49293.1"/>
    <property type="molecule type" value="Genomic_DNA"/>
</dbReference>
<proteinExistence type="predicted"/>
<sequence length="187" mass="21475">MANTSLIKLAEIRKPVHPFRLYILTRWRFLSTYLVLVMLCLISSVILSLLTNWSAFDLLVFESFVIPVLITLSVTGYLKRRWIQKSTLTTDDVYELVGYGKWLVRKYGKRMEWPTICAAASNPEPKVGSQAGYSSPPRFDREFPQEAVLGGILCAMVKEGGWDSLPQEAINAMFYYPNIYKPFYGHY</sequence>
<name>A0A1B2IDE7_9CAUD</name>
<reference evidence="3" key="1">
    <citation type="submission" date="2016-06" db="EMBL/GenBank/DDBJ databases">
        <authorList>
            <person name="Berg J.A."/>
            <person name="Grossarth S.E."/>
            <person name="Jarvis T.M."/>
            <person name="Merrill B.D."/>
            <person name="Breakwell D.P."/>
            <person name="Hope S."/>
            <person name="Grose J.H."/>
        </authorList>
    </citation>
    <scope>NUCLEOTIDE SEQUENCE [LARGE SCALE GENOMIC DNA]</scope>
</reference>
<feature type="transmembrane region" description="Helical" evidence="1">
    <location>
        <begin position="30"/>
        <end position="50"/>
    </location>
</feature>
<gene>
    <name evidence="2" type="ORF">HUXLEY_211</name>
</gene>
<evidence type="ECO:0000313" key="2">
    <source>
        <dbReference type="EMBL" id="ANZ49293.1"/>
    </source>
</evidence>
<evidence type="ECO:0000256" key="1">
    <source>
        <dbReference type="SAM" id="Phobius"/>
    </source>
</evidence>
<organism evidence="2 3">
    <name type="scientific">Erwinia phage vB_EamM_Huxley</name>
    <dbReference type="NCBI Taxonomy" id="1883373"/>
    <lineage>
        <taxon>Viruses</taxon>
        <taxon>Duplodnaviria</taxon>
        <taxon>Heunggongvirae</taxon>
        <taxon>Uroviricota</taxon>
        <taxon>Caudoviricetes</taxon>
        <taxon>Chimalliviridae</taxon>
        <taxon>Machinavirus</taxon>
        <taxon>Machinavirus machina</taxon>
    </lineage>
</organism>
<feature type="transmembrane region" description="Helical" evidence="1">
    <location>
        <begin position="56"/>
        <end position="78"/>
    </location>
</feature>